<evidence type="ECO:0000259" key="1">
    <source>
        <dbReference type="Pfam" id="PF07992"/>
    </source>
</evidence>
<dbReference type="Pfam" id="PF07992">
    <property type="entry name" value="Pyr_redox_2"/>
    <property type="match status" value="1"/>
</dbReference>
<dbReference type="KEGG" id="ifn:GM661_14935"/>
<organism evidence="2 3">
    <name type="scientific">Iocasia fonsfrigidae</name>
    <dbReference type="NCBI Taxonomy" id="2682810"/>
    <lineage>
        <taxon>Bacteria</taxon>
        <taxon>Bacillati</taxon>
        <taxon>Bacillota</taxon>
        <taxon>Clostridia</taxon>
        <taxon>Halanaerobiales</taxon>
        <taxon>Halanaerobiaceae</taxon>
        <taxon>Iocasia</taxon>
    </lineage>
</organism>
<name>A0A8A7KPU7_9FIRM</name>
<dbReference type="EMBL" id="CP046640">
    <property type="protein sequence ID" value="QTM00065.1"/>
    <property type="molecule type" value="Genomic_DNA"/>
</dbReference>
<dbReference type="AlphaFoldDB" id="A0A8A7KPU7"/>
<protein>
    <submittedName>
        <fullName evidence="2">NAD(P)-binding protein</fullName>
    </submittedName>
</protein>
<accession>A0A8A7KPU7</accession>
<keyword evidence="3" id="KW-1185">Reference proteome</keyword>
<dbReference type="PROSITE" id="PS51257">
    <property type="entry name" value="PROKAR_LIPOPROTEIN"/>
    <property type="match status" value="1"/>
</dbReference>
<reference evidence="2" key="1">
    <citation type="submission" date="2019-12" db="EMBL/GenBank/DDBJ databases">
        <authorList>
            <person name="zhang j."/>
            <person name="sun C.M."/>
        </authorList>
    </citation>
    <scope>NUCLEOTIDE SEQUENCE</scope>
    <source>
        <strain evidence="2">NS-1</strain>
    </source>
</reference>
<dbReference type="Proteomes" id="UP000665020">
    <property type="component" value="Chromosome"/>
</dbReference>
<evidence type="ECO:0000313" key="2">
    <source>
        <dbReference type="EMBL" id="QTM00065.1"/>
    </source>
</evidence>
<dbReference type="Gene3D" id="3.50.50.60">
    <property type="entry name" value="FAD/NAD(P)-binding domain"/>
    <property type="match status" value="1"/>
</dbReference>
<dbReference type="SUPFAM" id="SSF51905">
    <property type="entry name" value="FAD/NAD(P)-binding domain"/>
    <property type="match status" value="1"/>
</dbReference>
<proteinExistence type="predicted"/>
<dbReference type="InterPro" id="IPR023753">
    <property type="entry name" value="FAD/NAD-binding_dom"/>
</dbReference>
<feature type="domain" description="FAD/NAD(P)-binding" evidence="1">
    <location>
        <begin position="1"/>
        <end position="150"/>
    </location>
</feature>
<dbReference type="GO" id="GO:0016491">
    <property type="term" value="F:oxidoreductase activity"/>
    <property type="evidence" value="ECO:0007669"/>
    <property type="project" value="InterPro"/>
</dbReference>
<dbReference type="PRINTS" id="PR00411">
    <property type="entry name" value="PNDRDTASEI"/>
</dbReference>
<sequence length="358" mass="40181">MKIAIMGAGLSGLACALTLEQKGITPVIFEKRREFGDRFVNCEILLSALSKPINDAIKYFSEKHKIYLNPASNIKELIIHSPHQTAVIKGNLGYTNLRGRIDNSFEKQLGQQVKSKVRFKSSKSYEKLLHEYSHVILATGDAAYAQKISSYDTAFTVKLKGANIKGDFAISSVHAWLNNDFAPQGYCYLIPISHDRANIVIAYPEYPRNKKIDSNLLWEKFKKGVANTLNQSLEIYEQFEITEYMVGICQYPRIGNTFLVGNNFGSIMPFLGFGQVAAILTGIYAALDISGQGDYQDLTKRLRKSFNNSLTLRKTMEKMSNDNFDTLVKSLKGRIGQGIFTGKLNYLKVVSKLLKPFV</sequence>
<evidence type="ECO:0000313" key="3">
    <source>
        <dbReference type="Proteomes" id="UP000665020"/>
    </source>
</evidence>
<gene>
    <name evidence="2" type="ORF">GM661_14935</name>
</gene>
<dbReference type="InterPro" id="IPR036188">
    <property type="entry name" value="FAD/NAD-bd_sf"/>
</dbReference>